<dbReference type="PANTHER" id="PTHR47377">
    <property type="entry name" value="RHODANESE-LIKE DOMAIN-CONTAINING PROTEIN 4, CHLOROPLASTIC"/>
    <property type="match status" value="1"/>
</dbReference>
<dbReference type="CDD" id="cd01522">
    <property type="entry name" value="RHOD_1"/>
    <property type="match status" value="1"/>
</dbReference>
<reference evidence="3" key="1">
    <citation type="journal article" date="2019" name="Int. J. Syst. Evol. Microbiol.">
        <title>The Global Catalogue of Microorganisms (GCM) 10K type strain sequencing project: providing services to taxonomists for standard genome sequencing and annotation.</title>
        <authorList>
            <consortium name="The Broad Institute Genomics Platform"/>
            <consortium name="The Broad Institute Genome Sequencing Center for Infectious Disease"/>
            <person name="Wu L."/>
            <person name="Ma J."/>
        </authorList>
    </citation>
    <scope>NUCLEOTIDE SEQUENCE [LARGE SCALE GENOMIC DNA]</scope>
    <source>
        <strain evidence="3">KCTC 15012</strain>
    </source>
</reference>
<organism evidence="2 3">
    <name type="scientific">Phaeospirillum tilakii</name>
    <dbReference type="NCBI Taxonomy" id="741673"/>
    <lineage>
        <taxon>Bacteria</taxon>
        <taxon>Pseudomonadati</taxon>
        <taxon>Pseudomonadota</taxon>
        <taxon>Alphaproteobacteria</taxon>
        <taxon>Rhodospirillales</taxon>
        <taxon>Rhodospirillaceae</taxon>
        <taxon>Phaeospirillum</taxon>
    </lineage>
</organism>
<dbReference type="InterPro" id="IPR036873">
    <property type="entry name" value="Rhodanese-like_dom_sf"/>
</dbReference>
<dbReference type="Gene3D" id="3.40.250.10">
    <property type="entry name" value="Rhodanese-like domain"/>
    <property type="match status" value="1"/>
</dbReference>
<dbReference type="PROSITE" id="PS50206">
    <property type="entry name" value="RHODANESE_3"/>
    <property type="match status" value="1"/>
</dbReference>
<evidence type="ECO:0000259" key="1">
    <source>
        <dbReference type="PROSITE" id="PS50206"/>
    </source>
</evidence>
<dbReference type="RefSeq" id="WP_377313396.1">
    <property type="nucleotide sequence ID" value="NZ_JBHUIY010000001.1"/>
</dbReference>
<dbReference type="InterPro" id="IPR001763">
    <property type="entry name" value="Rhodanese-like_dom"/>
</dbReference>
<accession>A0ABW5C7G8</accession>
<dbReference type="EMBL" id="JBHUIY010000001">
    <property type="protein sequence ID" value="MFD2232242.1"/>
    <property type="molecule type" value="Genomic_DNA"/>
</dbReference>
<name>A0ABW5C7G8_9PROT</name>
<dbReference type="SUPFAM" id="SSF52821">
    <property type="entry name" value="Rhodanese/Cell cycle control phosphatase"/>
    <property type="match status" value="1"/>
</dbReference>
<proteinExistence type="predicted"/>
<dbReference type="SMART" id="SM00450">
    <property type="entry name" value="RHOD"/>
    <property type="match status" value="1"/>
</dbReference>
<sequence length="146" mass="15920">MSSSAALSLGYAGEIAPADAWRRLEQDRRAHLVDVRTQAEWAFVGLPDLSSLGRRLVQVSWQLFPDMRPNEDFLAQLAAAGIDPADPVLLLCRSGARSRAAAEYLTEIGYAEAWNVTDGFEGSPDRQGHRGLVSGWKAGGLPWRQG</sequence>
<evidence type="ECO:0000313" key="3">
    <source>
        <dbReference type="Proteomes" id="UP001597296"/>
    </source>
</evidence>
<feature type="domain" description="Rhodanese" evidence="1">
    <location>
        <begin position="26"/>
        <end position="134"/>
    </location>
</feature>
<evidence type="ECO:0000313" key="2">
    <source>
        <dbReference type="EMBL" id="MFD2232242.1"/>
    </source>
</evidence>
<dbReference type="InterPro" id="IPR044240">
    <property type="entry name" value="STR4-like"/>
</dbReference>
<keyword evidence="3" id="KW-1185">Reference proteome</keyword>
<protein>
    <submittedName>
        <fullName evidence="2">Rhodanese-like domain-containing protein</fullName>
    </submittedName>
</protein>
<gene>
    <name evidence="2" type="ORF">ACFSNB_00335</name>
</gene>
<comment type="caution">
    <text evidence="2">The sequence shown here is derived from an EMBL/GenBank/DDBJ whole genome shotgun (WGS) entry which is preliminary data.</text>
</comment>
<dbReference type="PANTHER" id="PTHR47377:SF1">
    <property type="entry name" value="RHODANESE-LIKE DOMAIN-CONTAINING PROTEIN 4, CHLOROPLASTIC"/>
    <property type="match status" value="1"/>
</dbReference>
<dbReference type="Pfam" id="PF00581">
    <property type="entry name" value="Rhodanese"/>
    <property type="match status" value="1"/>
</dbReference>
<dbReference type="Proteomes" id="UP001597296">
    <property type="component" value="Unassembled WGS sequence"/>
</dbReference>